<evidence type="ECO:0000313" key="3">
    <source>
        <dbReference type="EMBL" id="TLC98311.1"/>
    </source>
</evidence>
<accession>A0A4U8Q0V8</accession>
<gene>
    <name evidence="3" type="primary">iolG_5</name>
    <name evidence="3" type="ORF">DSM106044_04827</name>
</gene>
<dbReference type="RefSeq" id="WP_138003871.1">
    <property type="nucleotide sequence ID" value="NZ_QGQD01000097.1"/>
</dbReference>
<dbReference type="AlphaFoldDB" id="A0A4U8Q0V8"/>
<evidence type="ECO:0000256" key="1">
    <source>
        <dbReference type="ARBA" id="ARBA00023002"/>
    </source>
</evidence>
<dbReference type="InterPro" id="IPR050463">
    <property type="entry name" value="Gfo/Idh/MocA_oxidrdct_glycsds"/>
</dbReference>
<name>A0A4U8Q0V8_9FIRM</name>
<dbReference type="Gene3D" id="3.30.360.10">
    <property type="entry name" value="Dihydrodipicolinate Reductase, domain 2"/>
    <property type="match status" value="1"/>
</dbReference>
<evidence type="ECO:0000259" key="2">
    <source>
        <dbReference type="Pfam" id="PF01408"/>
    </source>
</evidence>
<dbReference type="STRING" id="180332.GCA_000797495_03787"/>
<dbReference type="Pfam" id="PF01408">
    <property type="entry name" value="GFO_IDH_MocA"/>
    <property type="match status" value="1"/>
</dbReference>
<reference evidence="3 4" key="1">
    <citation type="journal article" date="2019" name="Anaerobe">
        <title>Detection of Robinsoniella peoriensis in multiple bone samples of a trauma patient.</title>
        <authorList>
            <person name="Schrottner P."/>
            <person name="Hartwich K."/>
            <person name="Bunk B."/>
            <person name="Schober I."/>
            <person name="Helbig S."/>
            <person name="Rudolph W.W."/>
            <person name="Gunzer F."/>
        </authorList>
    </citation>
    <scope>NUCLEOTIDE SEQUENCE [LARGE SCALE GENOMIC DNA]</scope>
    <source>
        <strain evidence="3 4">DSM 106044</strain>
    </source>
</reference>
<proteinExistence type="predicted"/>
<protein>
    <submittedName>
        <fullName evidence="3">Inositol 2-dehydrogenase</fullName>
        <ecNumber evidence="3">1.1.1.18</ecNumber>
    </submittedName>
</protein>
<keyword evidence="1 3" id="KW-0560">Oxidoreductase</keyword>
<dbReference type="InterPro" id="IPR036291">
    <property type="entry name" value="NAD(P)-bd_dom_sf"/>
</dbReference>
<dbReference type="PANTHER" id="PTHR43818">
    <property type="entry name" value="BCDNA.GH03377"/>
    <property type="match status" value="1"/>
</dbReference>
<keyword evidence="4" id="KW-1185">Reference proteome</keyword>
<dbReference type="Gene3D" id="3.40.50.720">
    <property type="entry name" value="NAD(P)-binding Rossmann-like Domain"/>
    <property type="match status" value="1"/>
</dbReference>
<dbReference type="SUPFAM" id="SSF55347">
    <property type="entry name" value="Glyceraldehyde-3-phosphate dehydrogenase-like, C-terminal domain"/>
    <property type="match status" value="1"/>
</dbReference>
<evidence type="ECO:0000313" key="4">
    <source>
        <dbReference type="Proteomes" id="UP000306509"/>
    </source>
</evidence>
<comment type="caution">
    <text evidence="3">The sequence shown here is derived from an EMBL/GenBank/DDBJ whole genome shotgun (WGS) entry which is preliminary data.</text>
</comment>
<dbReference type="InterPro" id="IPR000683">
    <property type="entry name" value="Gfo/Idh/MocA-like_OxRdtase_N"/>
</dbReference>
<feature type="domain" description="Gfo/Idh/MocA-like oxidoreductase N-terminal" evidence="2">
    <location>
        <begin position="5"/>
        <end position="128"/>
    </location>
</feature>
<dbReference type="GO" id="GO:0050112">
    <property type="term" value="F:inositol 2-dehydrogenase (NAD+) activity"/>
    <property type="evidence" value="ECO:0007669"/>
    <property type="project" value="UniProtKB-EC"/>
</dbReference>
<dbReference type="EC" id="1.1.1.18" evidence="3"/>
<dbReference type="Proteomes" id="UP000306509">
    <property type="component" value="Unassembled WGS sequence"/>
</dbReference>
<dbReference type="SUPFAM" id="SSF51735">
    <property type="entry name" value="NAD(P)-binding Rossmann-fold domains"/>
    <property type="match status" value="1"/>
</dbReference>
<dbReference type="PANTHER" id="PTHR43818:SF11">
    <property type="entry name" value="BCDNA.GH03377"/>
    <property type="match status" value="1"/>
</dbReference>
<sequence length="389" mass="43812">MGKTIRFGIIGCGLMGKEFASAAARWCHLTVQAARPEIVAVCDVNEASQKWFTDNFDTIQFTTTDYKELLKREDVEAVYCALPHLLHEQVYCDIIRAKKHLLGEKPFGIDQKANQKILEAIAQNPEVVVRCASEYPYFPACQELIRWVKNDKLGRIIEVKAGFNHASDLDIHKPINWKRTVRMNGEYGCLGDLGIHAEHVPFRLGWIPKNVYAVLSDIVTERPDGKGGMAACDTYDNGTMICQCADKDDNEFALYIETKRLEPGATSNWYLEVTGMDASVRFYSDDPNAFHYLYSEGKNQAWSRVNIGTKPLIPTITGDIFEFGFTDAILQMWAAFILEVEGKETAFGCFTPEETRISHALHTAALKSYQEKRAVELDLTPLPADSHNL</sequence>
<dbReference type="EMBL" id="QGQD01000097">
    <property type="protein sequence ID" value="TLC98311.1"/>
    <property type="molecule type" value="Genomic_DNA"/>
</dbReference>
<organism evidence="3 4">
    <name type="scientific">Robinsoniella peoriensis</name>
    <dbReference type="NCBI Taxonomy" id="180332"/>
    <lineage>
        <taxon>Bacteria</taxon>
        <taxon>Bacillati</taxon>
        <taxon>Bacillota</taxon>
        <taxon>Clostridia</taxon>
        <taxon>Lachnospirales</taxon>
        <taxon>Lachnospiraceae</taxon>
        <taxon>Robinsoniella</taxon>
    </lineage>
</organism>
<dbReference type="GO" id="GO:0000166">
    <property type="term" value="F:nucleotide binding"/>
    <property type="evidence" value="ECO:0007669"/>
    <property type="project" value="InterPro"/>
</dbReference>